<dbReference type="HAMAP" id="MF_00140_B">
    <property type="entry name" value="Trp_tRNA_synth_B"/>
    <property type="match status" value="1"/>
</dbReference>
<evidence type="ECO:0000256" key="3">
    <source>
        <dbReference type="ARBA" id="ARBA00022741"/>
    </source>
</evidence>
<evidence type="ECO:0000256" key="1">
    <source>
        <dbReference type="ARBA" id="ARBA00005594"/>
    </source>
</evidence>
<feature type="binding site" evidence="8">
    <location>
        <begin position="15"/>
        <end position="17"/>
    </location>
    <ligand>
        <name>ATP</name>
        <dbReference type="ChEBI" id="CHEBI:30616"/>
    </ligand>
</feature>
<name>U5QG36_GLOK1</name>
<comment type="subcellular location">
    <subcellularLocation>
        <location evidence="8">Cytoplasm</location>
    </subcellularLocation>
</comment>
<organism evidence="10 11">
    <name type="scientific">Gloeobacter kilaueensis (strain ATCC BAA-2537 / CCAP 1431/1 / ULC 316 / JS1)</name>
    <dbReference type="NCBI Taxonomy" id="1183438"/>
    <lineage>
        <taxon>Bacteria</taxon>
        <taxon>Bacillati</taxon>
        <taxon>Cyanobacteriota</taxon>
        <taxon>Cyanophyceae</taxon>
        <taxon>Gloeobacterales</taxon>
        <taxon>Gloeobacteraceae</taxon>
        <taxon>Gloeobacter</taxon>
    </lineage>
</organism>
<proteinExistence type="inferred from homology"/>
<evidence type="ECO:0000256" key="5">
    <source>
        <dbReference type="ARBA" id="ARBA00022917"/>
    </source>
</evidence>
<feature type="binding site" evidence="8">
    <location>
        <position position="190"/>
    </location>
    <ligand>
        <name>ATP</name>
        <dbReference type="ChEBI" id="CHEBI:30616"/>
    </ligand>
</feature>
<keyword evidence="8" id="KW-0963">Cytoplasm</keyword>
<dbReference type="EMBL" id="CP003587">
    <property type="protein sequence ID" value="AGY57881.1"/>
    <property type="molecule type" value="Genomic_DNA"/>
</dbReference>
<dbReference type="OrthoDB" id="9801042at2"/>
<keyword evidence="2 8" id="KW-0436">Ligase</keyword>
<dbReference type="eggNOG" id="COG0180">
    <property type="taxonomic scope" value="Bacteria"/>
</dbReference>
<dbReference type="PANTHER" id="PTHR43766">
    <property type="entry name" value="TRYPTOPHAN--TRNA LIGASE, MITOCHONDRIAL"/>
    <property type="match status" value="1"/>
</dbReference>
<evidence type="ECO:0000256" key="4">
    <source>
        <dbReference type="ARBA" id="ARBA00022840"/>
    </source>
</evidence>
<feature type="short sequence motif" description="'KMSKS' region" evidence="8">
    <location>
        <begin position="199"/>
        <end position="203"/>
    </location>
</feature>
<evidence type="ECO:0000313" key="11">
    <source>
        <dbReference type="Proteomes" id="UP000017396"/>
    </source>
</evidence>
<feature type="short sequence motif" description="'HIGH' region" evidence="8">
    <location>
        <begin position="16"/>
        <end position="24"/>
    </location>
</feature>
<dbReference type="FunFam" id="1.10.240.10:FF:000002">
    <property type="entry name" value="Tryptophan--tRNA ligase"/>
    <property type="match status" value="1"/>
</dbReference>
<dbReference type="InterPro" id="IPR002306">
    <property type="entry name" value="Trp-tRNA-ligase"/>
</dbReference>
<comment type="function">
    <text evidence="8">Catalyzes the attachment of tryptophan to tRNA(Trp).</text>
</comment>
<dbReference type="GO" id="GO:0004830">
    <property type="term" value="F:tryptophan-tRNA ligase activity"/>
    <property type="evidence" value="ECO:0007669"/>
    <property type="project" value="UniProtKB-UniRule"/>
</dbReference>
<comment type="catalytic activity">
    <reaction evidence="7 8">
        <text>tRNA(Trp) + L-tryptophan + ATP = L-tryptophyl-tRNA(Trp) + AMP + diphosphate + H(+)</text>
        <dbReference type="Rhea" id="RHEA:24080"/>
        <dbReference type="Rhea" id="RHEA-COMP:9671"/>
        <dbReference type="Rhea" id="RHEA-COMP:9705"/>
        <dbReference type="ChEBI" id="CHEBI:15378"/>
        <dbReference type="ChEBI" id="CHEBI:30616"/>
        <dbReference type="ChEBI" id="CHEBI:33019"/>
        <dbReference type="ChEBI" id="CHEBI:57912"/>
        <dbReference type="ChEBI" id="CHEBI:78442"/>
        <dbReference type="ChEBI" id="CHEBI:78535"/>
        <dbReference type="ChEBI" id="CHEBI:456215"/>
        <dbReference type="EC" id="6.1.1.2"/>
    </reaction>
</comment>
<feature type="binding site" evidence="8">
    <location>
        <begin position="23"/>
        <end position="24"/>
    </location>
    <ligand>
        <name>ATP</name>
        <dbReference type="ChEBI" id="CHEBI:30616"/>
    </ligand>
</feature>
<dbReference type="InterPro" id="IPR014729">
    <property type="entry name" value="Rossmann-like_a/b/a_fold"/>
</dbReference>
<dbReference type="Gene3D" id="1.10.240.10">
    <property type="entry name" value="Tyrosyl-Transfer RNA Synthetase"/>
    <property type="match status" value="1"/>
</dbReference>
<dbReference type="InterPro" id="IPR050203">
    <property type="entry name" value="Trp-tRNA_synthetase"/>
</dbReference>
<keyword evidence="5 8" id="KW-0648">Protein biosynthesis</keyword>
<evidence type="ECO:0000256" key="8">
    <source>
        <dbReference type="HAMAP-Rule" id="MF_00140"/>
    </source>
</evidence>
<evidence type="ECO:0000256" key="2">
    <source>
        <dbReference type="ARBA" id="ARBA00022598"/>
    </source>
</evidence>
<dbReference type="AlphaFoldDB" id="U5QG36"/>
<dbReference type="PATRIC" id="fig|1183438.3.peg.1609"/>
<evidence type="ECO:0000256" key="6">
    <source>
        <dbReference type="ARBA" id="ARBA00023146"/>
    </source>
</evidence>
<accession>U5QG36</accession>
<keyword evidence="6 8" id="KW-0030">Aminoacyl-tRNA synthetase</keyword>
<dbReference type="PROSITE" id="PS00178">
    <property type="entry name" value="AA_TRNA_LIGASE_I"/>
    <property type="match status" value="1"/>
</dbReference>
<dbReference type="GO" id="GO:0005524">
    <property type="term" value="F:ATP binding"/>
    <property type="evidence" value="ECO:0007669"/>
    <property type="project" value="UniProtKB-UniRule"/>
</dbReference>
<dbReference type="Proteomes" id="UP000017396">
    <property type="component" value="Chromosome"/>
</dbReference>
<comment type="similarity">
    <text evidence="1 8 9">Belongs to the class-I aminoacyl-tRNA synthetase family.</text>
</comment>
<evidence type="ECO:0000256" key="9">
    <source>
        <dbReference type="RuleBase" id="RU363036"/>
    </source>
</evidence>
<sequence length="335" mass="37612">MSSSSPTKRILSGVQPTGQLHLGNYLGAVRNWVAEQHHYESFFCVVDLHALTVPQEPAELRQATRRTAALYLASGIDPQVAVVFVQSHVPAHTELTWLFNCLVPTNWLERMIQFKEKATKLGSEVSVGLFDYPILQAADILLYQPHLVPVGEDQRQHLELTRDIARRFNDRFGETLRVPEADIRKEGARVMSLQDGTAKMSKSDPSDLSRINLLDSPDRLREKIKKAKSDPIMGLRFDPERPEATNLLTVYQLLSGLERDAVEKRFAEVGFGKFKPELAELLIEYLRPIRDRYDAIVGETGYLDGILRDGAERASAVASATLGLVREKLGLLPPF</sequence>
<keyword evidence="4 8" id="KW-0067">ATP-binding</keyword>
<comment type="subunit">
    <text evidence="8">Homodimer.</text>
</comment>
<dbReference type="RefSeq" id="WP_023172996.1">
    <property type="nucleotide sequence ID" value="NC_022600.1"/>
</dbReference>
<dbReference type="EC" id="6.1.1.2" evidence="8"/>
<dbReference type="InterPro" id="IPR001412">
    <property type="entry name" value="aa-tRNA-synth_I_CS"/>
</dbReference>
<dbReference type="Pfam" id="PF00579">
    <property type="entry name" value="tRNA-synt_1b"/>
    <property type="match status" value="1"/>
</dbReference>
<dbReference type="SUPFAM" id="SSF52374">
    <property type="entry name" value="Nucleotidylyl transferase"/>
    <property type="match status" value="1"/>
</dbReference>
<feature type="binding site" evidence="8">
    <location>
        <position position="139"/>
    </location>
    <ligand>
        <name>L-tryptophan</name>
        <dbReference type="ChEBI" id="CHEBI:57912"/>
    </ligand>
</feature>
<feature type="binding site" evidence="8">
    <location>
        <begin position="199"/>
        <end position="203"/>
    </location>
    <ligand>
        <name>ATP</name>
        <dbReference type="ChEBI" id="CHEBI:30616"/>
    </ligand>
</feature>
<dbReference type="NCBIfam" id="TIGR00233">
    <property type="entry name" value="trpS"/>
    <property type="match status" value="1"/>
</dbReference>
<evidence type="ECO:0000256" key="7">
    <source>
        <dbReference type="ARBA" id="ARBA00049929"/>
    </source>
</evidence>
<dbReference type="Gene3D" id="3.40.50.620">
    <property type="entry name" value="HUPs"/>
    <property type="match status" value="1"/>
</dbReference>
<dbReference type="InterPro" id="IPR002305">
    <property type="entry name" value="aa-tRNA-synth_Ic"/>
</dbReference>
<gene>
    <name evidence="8 10" type="primary">trpS</name>
    <name evidence="10" type="ORF">GKIL_1635</name>
</gene>
<dbReference type="KEGG" id="glj:GKIL_1635"/>
<evidence type="ECO:0000313" key="10">
    <source>
        <dbReference type="EMBL" id="AGY57881.1"/>
    </source>
</evidence>
<dbReference type="InterPro" id="IPR024109">
    <property type="entry name" value="Trp-tRNA-ligase_bac-type"/>
</dbReference>
<dbReference type="GO" id="GO:0006436">
    <property type="term" value="P:tryptophanyl-tRNA aminoacylation"/>
    <property type="evidence" value="ECO:0007669"/>
    <property type="project" value="UniProtKB-UniRule"/>
</dbReference>
<dbReference type="GO" id="GO:0005737">
    <property type="term" value="C:cytoplasm"/>
    <property type="evidence" value="ECO:0007669"/>
    <property type="project" value="UniProtKB-SubCell"/>
</dbReference>
<feature type="binding site" evidence="8">
    <location>
        <begin position="151"/>
        <end position="153"/>
    </location>
    <ligand>
        <name>ATP</name>
        <dbReference type="ChEBI" id="CHEBI:30616"/>
    </ligand>
</feature>
<reference evidence="10 11" key="1">
    <citation type="journal article" date="2013" name="PLoS ONE">
        <title>Cultivation and Complete Genome Sequencing of Gloeobacter kilaueensis sp. nov., from a Lava Cave in Kilauea Caldera, Hawai'i.</title>
        <authorList>
            <person name="Saw J.H."/>
            <person name="Schatz M."/>
            <person name="Brown M.V."/>
            <person name="Kunkel D.D."/>
            <person name="Foster J.S."/>
            <person name="Shick H."/>
            <person name="Christensen S."/>
            <person name="Hou S."/>
            <person name="Wan X."/>
            <person name="Donachie S.P."/>
        </authorList>
    </citation>
    <scope>NUCLEOTIDE SEQUENCE [LARGE SCALE GENOMIC DNA]</scope>
    <source>
        <strain evidence="11">JS</strain>
    </source>
</reference>
<keyword evidence="11" id="KW-1185">Reference proteome</keyword>
<dbReference type="CDD" id="cd00806">
    <property type="entry name" value="TrpRS_core"/>
    <property type="match status" value="1"/>
</dbReference>
<keyword evidence="3 8" id="KW-0547">Nucleotide-binding</keyword>
<protein>
    <recommendedName>
        <fullName evidence="8">Tryptophan--tRNA ligase</fullName>
        <ecNumber evidence="8">6.1.1.2</ecNumber>
    </recommendedName>
    <alternativeName>
        <fullName evidence="8">Tryptophanyl-tRNA synthetase</fullName>
        <shortName evidence="8">TrpRS</shortName>
    </alternativeName>
</protein>
<dbReference type="HOGENOM" id="CLU_029244_1_1_3"/>
<dbReference type="STRING" id="1183438.GKIL_1635"/>
<dbReference type="PANTHER" id="PTHR43766:SF1">
    <property type="entry name" value="TRYPTOPHAN--TRNA LIGASE, MITOCHONDRIAL"/>
    <property type="match status" value="1"/>
</dbReference>
<dbReference type="PRINTS" id="PR01039">
    <property type="entry name" value="TRNASYNTHTRP"/>
</dbReference>